<keyword evidence="3" id="KW-1185">Reference proteome</keyword>
<evidence type="ECO:0000256" key="1">
    <source>
        <dbReference type="SAM" id="MobiDB-lite"/>
    </source>
</evidence>
<proteinExistence type="predicted"/>
<name>A0A3M6VDJ6_9STRA</name>
<feature type="compositionally biased region" description="Basic and acidic residues" evidence="1">
    <location>
        <begin position="1"/>
        <end position="11"/>
    </location>
</feature>
<comment type="caution">
    <text evidence="2">The sequence shown here is derived from an EMBL/GenBank/DDBJ whole genome shotgun (WGS) entry which is preliminary data.</text>
</comment>
<evidence type="ECO:0000313" key="2">
    <source>
        <dbReference type="EMBL" id="RMX65108.1"/>
    </source>
</evidence>
<feature type="compositionally biased region" description="Polar residues" evidence="1">
    <location>
        <begin position="31"/>
        <end position="41"/>
    </location>
</feature>
<evidence type="ECO:0000313" key="3">
    <source>
        <dbReference type="Proteomes" id="UP000282087"/>
    </source>
</evidence>
<protein>
    <submittedName>
        <fullName evidence="2">Uncharacterized protein</fullName>
    </submittedName>
</protein>
<dbReference type="AlphaFoldDB" id="A0A3M6VDJ6"/>
<gene>
    <name evidence="2" type="ORF">DD238_003193</name>
</gene>
<feature type="region of interest" description="Disordered" evidence="1">
    <location>
        <begin position="1"/>
        <end position="44"/>
    </location>
</feature>
<dbReference type="Proteomes" id="UP000282087">
    <property type="component" value="Unassembled WGS sequence"/>
</dbReference>
<reference evidence="2 3" key="1">
    <citation type="submission" date="2018-06" db="EMBL/GenBank/DDBJ databases">
        <title>Comparative genomics of downy mildews reveals potential adaptations to biotrophy.</title>
        <authorList>
            <person name="Fletcher K."/>
            <person name="Klosterman S.J."/>
            <person name="Derevnina L."/>
            <person name="Martin F."/>
            <person name="Koike S."/>
            <person name="Reyes Chin-Wo S."/>
            <person name="Mou B."/>
            <person name="Michelmore R."/>
        </authorList>
    </citation>
    <scope>NUCLEOTIDE SEQUENCE [LARGE SCALE GENOMIC DNA]</scope>
    <source>
        <strain evidence="2 3">R14</strain>
    </source>
</reference>
<dbReference type="EMBL" id="QLLG01000267">
    <property type="protein sequence ID" value="RMX65108.1"/>
    <property type="molecule type" value="Genomic_DNA"/>
</dbReference>
<accession>A0A3M6VDJ6</accession>
<sequence>MVVLSDPDRVDTPTGLSHTDEYAIEGDEYNDNGSRSPVSSESVEKTDKCCLSIKHLSLDSSILTLSDVGEADDKLGSREDSQL</sequence>
<organism evidence="2 3">
    <name type="scientific">Peronospora effusa</name>
    <dbReference type="NCBI Taxonomy" id="542832"/>
    <lineage>
        <taxon>Eukaryota</taxon>
        <taxon>Sar</taxon>
        <taxon>Stramenopiles</taxon>
        <taxon>Oomycota</taxon>
        <taxon>Peronosporomycetes</taxon>
        <taxon>Peronosporales</taxon>
        <taxon>Peronosporaceae</taxon>
        <taxon>Peronospora</taxon>
    </lineage>
</organism>